<dbReference type="PROSITE" id="PS51257">
    <property type="entry name" value="PROKAR_LIPOPROTEIN"/>
    <property type="match status" value="1"/>
</dbReference>
<reference evidence="5" key="2">
    <citation type="submission" date="2024-05" db="EMBL/GenBank/DDBJ databases">
        <title>Rhodohalobacter halophilus gen. nov., sp. nov., a moderately halophilic member of the family Balneolaceae.</title>
        <authorList>
            <person name="Xia J."/>
        </authorList>
    </citation>
    <scope>NUCLEOTIDE SEQUENCE</scope>
    <source>
        <strain evidence="5">WB101</strain>
    </source>
</reference>
<dbReference type="InterPro" id="IPR013740">
    <property type="entry name" value="Redoxin"/>
</dbReference>
<evidence type="ECO:0000256" key="2">
    <source>
        <dbReference type="ARBA" id="ARBA00022748"/>
    </source>
</evidence>
<protein>
    <submittedName>
        <fullName evidence="5">TlpA family protein disulfide reductase</fullName>
    </submittedName>
</protein>
<gene>
    <name evidence="5" type="ORF">L6773_04195</name>
</gene>
<name>A0ABS9KAA0_9BACT</name>
<feature type="domain" description="Thioredoxin" evidence="4">
    <location>
        <begin position="37"/>
        <end position="179"/>
    </location>
</feature>
<proteinExistence type="predicted"/>
<dbReference type="PROSITE" id="PS00194">
    <property type="entry name" value="THIOREDOXIN_1"/>
    <property type="match status" value="1"/>
</dbReference>
<dbReference type="SUPFAM" id="SSF52833">
    <property type="entry name" value="Thioredoxin-like"/>
    <property type="match status" value="1"/>
</dbReference>
<dbReference type="CDD" id="cd02966">
    <property type="entry name" value="TlpA_like_family"/>
    <property type="match status" value="1"/>
</dbReference>
<dbReference type="InterPro" id="IPR013766">
    <property type="entry name" value="Thioredoxin_domain"/>
</dbReference>
<dbReference type="PROSITE" id="PS51352">
    <property type="entry name" value="THIOREDOXIN_2"/>
    <property type="match status" value="1"/>
</dbReference>
<evidence type="ECO:0000313" key="5">
    <source>
        <dbReference type="EMBL" id="MCG2587753.1"/>
    </source>
</evidence>
<comment type="caution">
    <text evidence="5">The sequence shown here is derived from an EMBL/GenBank/DDBJ whole genome shotgun (WGS) entry which is preliminary data.</text>
</comment>
<evidence type="ECO:0000313" key="6">
    <source>
        <dbReference type="Proteomes" id="UP001165366"/>
    </source>
</evidence>
<keyword evidence="6" id="KW-1185">Reference proteome</keyword>
<dbReference type="InterPro" id="IPR017937">
    <property type="entry name" value="Thioredoxin_CS"/>
</dbReference>
<dbReference type="Gene3D" id="3.40.30.10">
    <property type="entry name" value="Glutaredoxin"/>
    <property type="match status" value="1"/>
</dbReference>
<dbReference type="Pfam" id="PF08534">
    <property type="entry name" value="Redoxin"/>
    <property type="match status" value="1"/>
</dbReference>
<comment type="subcellular location">
    <subcellularLocation>
        <location evidence="1">Cell envelope</location>
    </subcellularLocation>
</comment>
<evidence type="ECO:0000256" key="1">
    <source>
        <dbReference type="ARBA" id="ARBA00004196"/>
    </source>
</evidence>
<reference evidence="5" key="1">
    <citation type="submission" date="2022-01" db="EMBL/GenBank/DDBJ databases">
        <authorList>
            <person name="Wang Y."/>
        </authorList>
    </citation>
    <scope>NUCLEOTIDE SEQUENCE</scope>
    <source>
        <strain evidence="5">WB101</strain>
    </source>
</reference>
<dbReference type="Proteomes" id="UP001165366">
    <property type="component" value="Unassembled WGS sequence"/>
</dbReference>
<accession>A0ABS9KAA0</accession>
<sequence>MKRISLFLIVLLPVFLYGCGGESNSQSENQAQNQEDETEESIVQNAVFTDLDGNEVSIDAYEGKLILIDFWETWCGPCLQVFPAMQDLREEYPEKFDVLAVTVGMNEGPEEARVFAERNDYDFEFLYDENKVFQRLGGRGIPFKVFVDPDGNLVSIEMGSYGREEDYKKTKDLIAQYFEID</sequence>
<dbReference type="PANTHER" id="PTHR42852:SF13">
    <property type="entry name" value="PROTEIN DIPZ"/>
    <property type="match status" value="1"/>
</dbReference>
<dbReference type="EMBL" id="JAKLWS010000003">
    <property type="protein sequence ID" value="MCG2587753.1"/>
    <property type="molecule type" value="Genomic_DNA"/>
</dbReference>
<evidence type="ECO:0000256" key="3">
    <source>
        <dbReference type="ARBA" id="ARBA00023284"/>
    </source>
</evidence>
<keyword evidence="2" id="KW-0201">Cytochrome c-type biogenesis</keyword>
<dbReference type="PANTHER" id="PTHR42852">
    <property type="entry name" value="THIOL:DISULFIDE INTERCHANGE PROTEIN DSBE"/>
    <property type="match status" value="1"/>
</dbReference>
<organism evidence="5 6">
    <name type="scientific">Rhodohalobacter sulfatireducens</name>
    <dbReference type="NCBI Taxonomy" id="2911366"/>
    <lineage>
        <taxon>Bacteria</taxon>
        <taxon>Pseudomonadati</taxon>
        <taxon>Balneolota</taxon>
        <taxon>Balneolia</taxon>
        <taxon>Balneolales</taxon>
        <taxon>Balneolaceae</taxon>
        <taxon>Rhodohalobacter</taxon>
    </lineage>
</organism>
<keyword evidence="3" id="KW-0676">Redox-active center</keyword>
<dbReference type="InterPro" id="IPR036249">
    <property type="entry name" value="Thioredoxin-like_sf"/>
</dbReference>
<dbReference type="InterPro" id="IPR050553">
    <property type="entry name" value="Thioredoxin_ResA/DsbE_sf"/>
</dbReference>
<evidence type="ECO:0000259" key="4">
    <source>
        <dbReference type="PROSITE" id="PS51352"/>
    </source>
</evidence>